<dbReference type="EMBL" id="JAMPKX010000002">
    <property type="protein sequence ID" value="MEP0946804.1"/>
    <property type="molecule type" value="Genomic_DNA"/>
</dbReference>
<dbReference type="RefSeq" id="WP_190696842.1">
    <property type="nucleotide sequence ID" value="NZ_JAMPKX010000002.1"/>
</dbReference>
<accession>A0ABV0K2B4</accession>
<organism evidence="1 2">
    <name type="scientific">Leptolyngbya subtilissima DQ-A4</name>
    <dbReference type="NCBI Taxonomy" id="2933933"/>
    <lineage>
        <taxon>Bacteria</taxon>
        <taxon>Bacillati</taxon>
        <taxon>Cyanobacteriota</taxon>
        <taxon>Cyanophyceae</taxon>
        <taxon>Leptolyngbyales</taxon>
        <taxon>Leptolyngbyaceae</taxon>
        <taxon>Leptolyngbya group</taxon>
        <taxon>Leptolyngbya</taxon>
    </lineage>
</organism>
<gene>
    <name evidence="1" type="ORF">NC992_07965</name>
</gene>
<proteinExistence type="predicted"/>
<comment type="caution">
    <text evidence="1">The sequence shown here is derived from an EMBL/GenBank/DDBJ whole genome shotgun (WGS) entry which is preliminary data.</text>
</comment>
<evidence type="ECO:0000313" key="2">
    <source>
        <dbReference type="Proteomes" id="UP001482513"/>
    </source>
</evidence>
<protein>
    <submittedName>
        <fullName evidence="1">Uncharacterized protein</fullName>
    </submittedName>
</protein>
<dbReference type="Proteomes" id="UP001482513">
    <property type="component" value="Unassembled WGS sequence"/>
</dbReference>
<keyword evidence="2" id="KW-1185">Reference proteome</keyword>
<sequence>MVQAGLQYDRLVAALEAVVISDRSAVRPSVTEDLGWQEGLLQAIAACARGEQLLSQRWQTHFQLLTSPAVVINALPYLWVMADVHGHHRGAVHRWVEELELCPTAAVACEQMFAVLCQQMGAAHSLSALARVLPGATSSWDDASLVAQALSLVVQSQGQFAVALGLARHREWSATAIALVGLLTGLASGRAGLSVALRQRWLLDYHPAQPDPWREVDADALATLATTLHRRWAGIAPPILSSTLPLGLRG</sequence>
<reference evidence="1 2" key="1">
    <citation type="submission" date="2022-04" db="EMBL/GenBank/DDBJ databases">
        <title>Positive selection, recombination, and allopatry shape intraspecific diversity of widespread and dominant cyanobacteria.</title>
        <authorList>
            <person name="Wei J."/>
            <person name="Shu W."/>
            <person name="Hu C."/>
        </authorList>
    </citation>
    <scope>NUCLEOTIDE SEQUENCE [LARGE SCALE GENOMIC DNA]</scope>
    <source>
        <strain evidence="1 2">DQ-A4</strain>
    </source>
</reference>
<evidence type="ECO:0000313" key="1">
    <source>
        <dbReference type="EMBL" id="MEP0946804.1"/>
    </source>
</evidence>
<name>A0ABV0K2B4_9CYAN</name>